<dbReference type="GO" id="GO:0022857">
    <property type="term" value="F:transmembrane transporter activity"/>
    <property type="evidence" value="ECO:0007669"/>
    <property type="project" value="TreeGrafter"/>
</dbReference>
<dbReference type="PANTHER" id="PTHR33362">
    <property type="entry name" value="SIALIC ACID TRAP TRANSPORTER PERMEASE PROTEIN SIAT-RELATED"/>
    <property type="match status" value="1"/>
</dbReference>
<comment type="subcellular location">
    <subcellularLocation>
        <location evidence="1">Cell inner membrane</location>
        <topology evidence="1">Multi-pass membrane protein</topology>
    </subcellularLocation>
</comment>
<keyword evidence="4 7" id="KW-0812">Transmembrane</keyword>
<evidence type="ECO:0000256" key="5">
    <source>
        <dbReference type="ARBA" id="ARBA00022989"/>
    </source>
</evidence>
<keyword evidence="5 7" id="KW-1133">Transmembrane helix</keyword>
<dbReference type="EMBL" id="NDYR01000004">
    <property type="protein sequence ID" value="OUT19654.1"/>
    <property type="molecule type" value="Genomic_DNA"/>
</dbReference>
<keyword evidence="2" id="KW-1003">Cell membrane</keyword>
<evidence type="ECO:0000313" key="12">
    <source>
        <dbReference type="EMBL" id="OUT19654.1"/>
    </source>
</evidence>
<evidence type="ECO:0000256" key="2">
    <source>
        <dbReference type="ARBA" id="ARBA00022475"/>
    </source>
</evidence>
<feature type="transmembrane region" description="Helical" evidence="7">
    <location>
        <begin position="416"/>
        <end position="440"/>
    </location>
</feature>
<dbReference type="InterPro" id="IPR004681">
    <property type="entry name" value="TRAP_DctM"/>
</dbReference>
<reference evidence="9" key="2">
    <citation type="submission" date="2016-07" db="EMBL/GenBank/DDBJ databases">
        <title>Comparative genomics of the Campylobacter concisus group.</title>
        <authorList>
            <person name="Miller W.G."/>
            <person name="Yee E."/>
            <person name="Chapman M.H."/>
            <person name="Huynh S."/>
            <person name="Bono J.L."/>
            <person name="On S.L.W."/>
            <person name="StLeger J."/>
            <person name="Foster G."/>
            <person name="Parker C.T."/>
        </authorList>
    </citation>
    <scope>NUCLEOTIDE SEQUENCE</scope>
    <source>
        <strain evidence="9">ATCC 33237</strain>
    </source>
</reference>
<evidence type="ECO:0000256" key="4">
    <source>
        <dbReference type="ARBA" id="ARBA00022692"/>
    </source>
</evidence>
<dbReference type="NCBIfam" id="TIGR00786">
    <property type="entry name" value="dctM"/>
    <property type="match status" value="1"/>
</dbReference>
<evidence type="ECO:0000256" key="1">
    <source>
        <dbReference type="ARBA" id="ARBA00004429"/>
    </source>
</evidence>
<dbReference type="Proteomes" id="UP000195967">
    <property type="component" value="Unassembled WGS sequence"/>
</dbReference>
<gene>
    <name evidence="10" type="ORF">A3835_02860</name>
    <name evidence="12" type="ORF">B9N61_00925</name>
    <name evidence="11" type="ORF">B9N62_05150</name>
    <name evidence="9" type="ORF">CCON33237_0493</name>
</gene>
<evidence type="ECO:0000256" key="3">
    <source>
        <dbReference type="ARBA" id="ARBA00022519"/>
    </source>
</evidence>
<proteinExistence type="predicted"/>
<feature type="transmembrane region" description="Helical" evidence="7">
    <location>
        <begin position="65"/>
        <end position="87"/>
    </location>
</feature>
<feature type="transmembrane region" description="Helical" evidence="7">
    <location>
        <begin position="338"/>
        <end position="366"/>
    </location>
</feature>
<feature type="transmembrane region" description="Helical" evidence="7">
    <location>
        <begin position="265"/>
        <end position="287"/>
    </location>
</feature>
<dbReference type="GeneID" id="28662163"/>
<accession>A0A0M4SAQ8</accession>
<reference evidence="15 16" key="4">
    <citation type="submission" date="2017-04" db="EMBL/GenBank/DDBJ databases">
        <title>Complete genome of Campylobacter concisus ATCC 33237T and draft genomes for an additional eight well characterized C. concisus strains.</title>
        <authorList>
            <person name="Cornelius A.J."/>
            <person name="Miller W.G."/>
            <person name="Lastovica A.J."/>
            <person name="On S.L."/>
            <person name="French N.P."/>
            <person name="Vandenberg O."/>
            <person name="Biggs P.J."/>
        </authorList>
    </citation>
    <scope>NUCLEOTIDE SEQUENCE [LARGE SCALE GENOMIC DNA]</scope>
    <source>
        <strain evidence="12 16">Lasto205.94</strain>
        <strain evidence="11 15">Lasto28.99</strain>
    </source>
</reference>
<dbReference type="EMBL" id="CP012541">
    <property type="protein sequence ID" value="ALF47197.1"/>
    <property type="molecule type" value="Genomic_DNA"/>
</dbReference>
<feature type="transmembrane region" description="Helical" evidence="7">
    <location>
        <begin position="378"/>
        <end position="404"/>
    </location>
</feature>
<evidence type="ECO:0000313" key="10">
    <source>
        <dbReference type="EMBL" id="ORI08497.1"/>
    </source>
</evidence>
<dbReference type="GO" id="GO:0005886">
    <property type="term" value="C:plasma membrane"/>
    <property type="evidence" value="ECO:0007669"/>
    <property type="project" value="UniProtKB-SubCell"/>
</dbReference>
<dbReference type="Proteomes" id="UP000066049">
    <property type="component" value="Chromosome"/>
</dbReference>
<evidence type="ECO:0000313" key="9">
    <source>
        <dbReference type="EMBL" id="ALF47197.1"/>
    </source>
</evidence>
<evidence type="ECO:0000256" key="6">
    <source>
        <dbReference type="ARBA" id="ARBA00023136"/>
    </source>
</evidence>
<evidence type="ECO:0000313" key="15">
    <source>
        <dbReference type="Proteomes" id="UP000195967"/>
    </source>
</evidence>
<protein>
    <submittedName>
        <fullName evidence="10">C4-dicarboxylate ABC transporter</fullName>
    </submittedName>
    <submittedName>
        <fullName evidence="9">TRAP-type transport system, large permease</fullName>
    </submittedName>
</protein>
<evidence type="ECO:0000256" key="7">
    <source>
        <dbReference type="SAM" id="Phobius"/>
    </source>
</evidence>
<dbReference type="PIRSF" id="PIRSF006066">
    <property type="entry name" value="HI0050"/>
    <property type="match status" value="1"/>
</dbReference>
<feature type="domain" description="TRAP C4-dicarboxylate transport system permease DctM subunit" evidence="8">
    <location>
        <begin position="8"/>
        <end position="438"/>
    </location>
</feature>
<dbReference type="Proteomes" id="UP000192671">
    <property type="component" value="Unassembled WGS sequence"/>
</dbReference>
<feature type="transmembrane region" description="Helical" evidence="7">
    <location>
        <begin position="189"/>
        <end position="213"/>
    </location>
</feature>
<feature type="transmembrane region" description="Helical" evidence="7">
    <location>
        <begin position="107"/>
        <end position="140"/>
    </location>
</feature>
<reference evidence="13" key="1">
    <citation type="submission" date="2015-08" db="EMBL/GenBank/DDBJ databases">
        <title>Comparative genomics of the Campylobacter concisus group.</title>
        <authorList>
            <person name="Miller W.G."/>
            <person name="Yee E."/>
            <person name="Chapman M.H."/>
            <person name="Huynh S."/>
            <person name="Bono J.L."/>
            <person name="On S.L.W."/>
            <person name="St Leger J."/>
            <person name="Foster G."/>
            <person name="Parker C.T."/>
        </authorList>
    </citation>
    <scope>NUCLEOTIDE SEQUENCE [LARGE SCALE GENOMIC DNA]</scope>
    <source>
        <strain evidence="13">ATCC 33237</strain>
    </source>
</reference>
<dbReference type="RefSeq" id="WP_054196248.1">
    <property type="nucleotide sequence ID" value="NZ_CABMKP010000004.1"/>
</dbReference>
<dbReference type="PANTHER" id="PTHR33362:SF7">
    <property type="entry name" value="SLL1103 PROTEIN"/>
    <property type="match status" value="1"/>
</dbReference>
<evidence type="ECO:0000313" key="14">
    <source>
        <dbReference type="Proteomes" id="UP000192671"/>
    </source>
</evidence>
<evidence type="ECO:0000313" key="11">
    <source>
        <dbReference type="EMBL" id="OUT11383.1"/>
    </source>
</evidence>
<evidence type="ECO:0000313" key="16">
    <source>
        <dbReference type="Proteomes" id="UP000196534"/>
    </source>
</evidence>
<name>A0A0M4SAQ8_9BACT</name>
<dbReference type="EMBL" id="NDYO01000006">
    <property type="protein sequence ID" value="OUT11383.1"/>
    <property type="molecule type" value="Genomic_DNA"/>
</dbReference>
<dbReference type="EMBL" id="LVWL01000018">
    <property type="protein sequence ID" value="ORI08497.1"/>
    <property type="molecule type" value="Genomic_DNA"/>
</dbReference>
<feature type="transmembrane region" description="Helical" evidence="7">
    <location>
        <begin position="234"/>
        <end position="259"/>
    </location>
</feature>
<dbReference type="PATRIC" id="fig|199.248.peg.519"/>
<keyword evidence="6 7" id="KW-0472">Membrane</keyword>
<feature type="transmembrane region" description="Helical" evidence="7">
    <location>
        <begin position="299"/>
        <end position="318"/>
    </location>
</feature>
<dbReference type="Pfam" id="PF06808">
    <property type="entry name" value="DctM"/>
    <property type="match status" value="1"/>
</dbReference>
<keyword evidence="3" id="KW-0997">Cell inner membrane</keyword>
<dbReference type="AlphaFoldDB" id="A0A0M4SAQ8"/>
<evidence type="ECO:0000259" key="8">
    <source>
        <dbReference type="Pfam" id="PF06808"/>
    </source>
</evidence>
<reference evidence="10 14" key="3">
    <citation type="journal article" date="2017" name="Gene Rep">
        <title>The ribosomal RNA operon (rrn) of Campylobacter concisus supports molecular typing to genomospecies level.</title>
        <authorList>
            <person name="Huq M."/>
            <person name="Van T.T.H."/>
            <person name="Gurtler V."/>
            <person name="Elshagmani E."/>
            <person name="Allemailem K.S."/>
            <person name="Smooker P.M."/>
            <person name="Istivan T.S."/>
        </authorList>
    </citation>
    <scope>NUCLEOTIDE SEQUENCE [LARGE SCALE GENOMIC DNA]</scope>
    <source>
        <strain evidence="10 14">RCH 26</strain>
    </source>
</reference>
<dbReference type="Proteomes" id="UP000196534">
    <property type="component" value="Unassembled WGS sequence"/>
</dbReference>
<evidence type="ECO:0000313" key="13">
    <source>
        <dbReference type="Proteomes" id="UP000066049"/>
    </source>
</evidence>
<feature type="transmembrane region" description="Helical" evidence="7">
    <location>
        <begin position="152"/>
        <end position="177"/>
    </location>
</feature>
<sequence length="462" mass="49636">MAGLIMFIAALLMLGIGFPVAFTFGAVSMIFGMIGSIVESIGDGDGLLGSIEVFKDMFNFMPYRIFSIMESRIFIAVPLFVFMGVVLQKSKLAERLLESMGMLFGEIRGGIAISTILVGALLAASTGVVGASVVAMGVISLPVMLKYKYDQALGCGTICAAGTLGQIIPPSIVLIILGDIFSVPVGELFHQAIIPGLTLVAVYIIYILIVAYLKPDTAPVVKDESGVSKFKQIMRALIAIFPPLLLVICVLGSIFAGIATPTESSAFGCVGAIILAIFYRTFSFSMIKEALAESVKTTALVFAILVGATAFSMVFSYTGGDEIVEKFMTNLPGEKWGFIIFSMVVIFVLGFFIDFVEISYIVLPILVPIAAKLGINPIYLAILVAMNLQTSFLTPPFGFSLFFLRSVAPAEIKTTAIYKGVVPYIFIQLAVLVFFCVFLMELKPMLDASHGGLLNFLLSLFK</sequence>
<feature type="transmembrane region" description="Helical" evidence="7">
    <location>
        <begin position="6"/>
        <end position="31"/>
    </location>
</feature>
<dbReference type="KEGG" id="ccoc:CCON33237_0493"/>
<dbReference type="InterPro" id="IPR010656">
    <property type="entry name" value="DctM"/>
</dbReference>
<organism evidence="9 13">
    <name type="scientific">Campylobacter concisus</name>
    <dbReference type="NCBI Taxonomy" id="199"/>
    <lineage>
        <taxon>Bacteria</taxon>
        <taxon>Pseudomonadati</taxon>
        <taxon>Campylobacterota</taxon>
        <taxon>Epsilonproteobacteria</taxon>
        <taxon>Campylobacterales</taxon>
        <taxon>Campylobacteraceae</taxon>
        <taxon>Campylobacter</taxon>
    </lineage>
</organism>